<protein>
    <submittedName>
        <fullName evidence="1">Uncharacterized protein</fullName>
    </submittedName>
</protein>
<gene>
    <name evidence="1" type="ORF">CHRY9393_01045</name>
</gene>
<proteinExistence type="predicted"/>
<dbReference type="Proteomes" id="UP000445309">
    <property type="component" value="Unassembled WGS sequence"/>
</dbReference>
<name>A0A6N4XQ62_9FLAO</name>
<dbReference type="EMBL" id="CACVBY010000016">
    <property type="protein sequence ID" value="CAA7386745.1"/>
    <property type="molecule type" value="Genomic_DNA"/>
</dbReference>
<dbReference type="AlphaFoldDB" id="A0A6N4XQ62"/>
<evidence type="ECO:0000313" key="1">
    <source>
        <dbReference type="EMBL" id="CAA7386745.1"/>
    </source>
</evidence>
<sequence>MELAKDLREKPTKMTIQGYRLTHDKIIFTSVAGTFNEWNPKNKMYQIVLKGNNKFELDFPNNNLIGIQRIYLNL</sequence>
<keyword evidence="2" id="KW-1185">Reference proteome</keyword>
<evidence type="ECO:0000313" key="2">
    <source>
        <dbReference type="Proteomes" id="UP000445309"/>
    </source>
</evidence>
<reference evidence="1 2" key="1">
    <citation type="submission" date="2020-01" db="EMBL/GenBank/DDBJ databases">
        <authorList>
            <person name="Rodrigo-Torres L."/>
            <person name="Arahal R. D."/>
            <person name="Lucena T."/>
        </authorList>
    </citation>
    <scope>NUCLEOTIDE SEQUENCE [LARGE SCALE GENOMIC DNA]</scope>
    <source>
        <strain evidence="1 2">CECT 9393</strain>
    </source>
</reference>
<accession>A0A6N4XQ62</accession>
<organism evidence="1 2">
    <name type="scientific">Chryseobacterium fistulae</name>
    <dbReference type="NCBI Taxonomy" id="2675058"/>
    <lineage>
        <taxon>Bacteria</taxon>
        <taxon>Pseudomonadati</taxon>
        <taxon>Bacteroidota</taxon>
        <taxon>Flavobacteriia</taxon>
        <taxon>Flavobacteriales</taxon>
        <taxon>Weeksellaceae</taxon>
        <taxon>Chryseobacterium group</taxon>
        <taxon>Chryseobacterium</taxon>
    </lineage>
</organism>